<dbReference type="EMBL" id="LXQA010436099">
    <property type="protein sequence ID" value="MCI51709.1"/>
    <property type="molecule type" value="Genomic_DNA"/>
</dbReference>
<dbReference type="Proteomes" id="UP000265520">
    <property type="component" value="Unassembled WGS sequence"/>
</dbReference>
<reference evidence="1 2" key="1">
    <citation type="journal article" date="2018" name="Front. Plant Sci.">
        <title>Red Clover (Trifolium pratense) and Zigzag Clover (T. medium) - A Picture of Genomic Similarities and Differences.</title>
        <authorList>
            <person name="Dluhosova J."/>
            <person name="Istvanek J."/>
            <person name="Nedelnik J."/>
            <person name="Repkova J."/>
        </authorList>
    </citation>
    <scope>NUCLEOTIDE SEQUENCE [LARGE SCALE GENOMIC DNA]</scope>
    <source>
        <strain evidence="2">cv. 10/8</strain>
        <tissue evidence="1">Leaf</tissue>
    </source>
</reference>
<evidence type="ECO:0000313" key="2">
    <source>
        <dbReference type="Proteomes" id="UP000265520"/>
    </source>
</evidence>
<dbReference type="AlphaFoldDB" id="A0A392SSS9"/>
<evidence type="ECO:0000313" key="1">
    <source>
        <dbReference type="EMBL" id="MCI51709.1"/>
    </source>
</evidence>
<name>A0A392SSS9_9FABA</name>
<feature type="non-terminal residue" evidence="1">
    <location>
        <position position="1"/>
    </location>
</feature>
<organism evidence="1 2">
    <name type="scientific">Trifolium medium</name>
    <dbReference type="NCBI Taxonomy" id="97028"/>
    <lineage>
        <taxon>Eukaryota</taxon>
        <taxon>Viridiplantae</taxon>
        <taxon>Streptophyta</taxon>
        <taxon>Embryophyta</taxon>
        <taxon>Tracheophyta</taxon>
        <taxon>Spermatophyta</taxon>
        <taxon>Magnoliopsida</taxon>
        <taxon>eudicotyledons</taxon>
        <taxon>Gunneridae</taxon>
        <taxon>Pentapetalae</taxon>
        <taxon>rosids</taxon>
        <taxon>fabids</taxon>
        <taxon>Fabales</taxon>
        <taxon>Fabaceae</taxon>
        <taxon>Papilionoideae</taxon>
        <taxon>50 kb inversion clade</taxon>
        <taxon>NPAAA clade</taxon>
        <taxon>Hologalegina</taxon>
        <taxon>IRL clade</taxon>
        <taxon>Trifolieae</taxon>
        <taxon>Trifolium</taxon>
    </lineage>
</organism>
<proteinExistence type="predicted"/>
<keyword evidence="2" id="KW-1185">Reference proteome</keyword>
<comment type="caution">
    <text evidence="1">The sequence shown here is derived from an EMBL/GenBank/DDBJ whole genome shotgun (WGS) entry which is preliminary data.</text>
</comment>
<protein>
    <submittedName>
        <fullName evidence="1">Uncharacterized protein</fullName>
    </submittedName>
</protein>
<sequence>KLKVVEVMRGGDLNVVMRVAVRKKQMVMMLMICGGFSNFDCS</sequence>
<accession>A0A392SSS9</accession>